<comment type="caution">
    <text evidence="10">The sequence shown here is derived from an EMBL/GenBank/DDBJ whole genome shotgun (WGS) entry which is preliminary data.</text>
</comment>
<dbReference type="PROSITE" id="PS50262">
    <property type="entry name" value="G_PROTEIN_RECEP_F1_2"/>
    <property type="match status" value="1"/>
</dbReference>
<comment type="subcellular location">
    <subcellularLocation>
        <location evidence="1">Membrane</location>
        <topology evidence="1">Multi-pass membrane protein</topology>
    </subcellularLocation>
</comment>
<evidence type="ECO:0000256" key="1">
    <source>
        <dbReference type="ARBA" id="ARBA00004141"/>
    </source>
</evidence>
<dbReference type="PANTHER" id="PTHR48018">
    <property type="entry name" value="OLFACTORY RECEPTOR"/>
    <property type="match status" value="1"/>
</dbReference>
<accession>A0ABN9EGN6</accession>
<evidence type="ECO:0000313" key="10">
    <source>
        <dbReference type="EMBL" id="CAI9583857.1"/>
    </source>
</evidence>
<feature type="transmembrane region" description="Helical" evidence="8">
    <location>
        <begin position="139"/>
        <end position="161"/>
    </location>
</feature>
<keyword evidence="6" id="KW-0675">Receptor</keyword>
<evidence type="ECO:0000256" key="7">
    <source>
        <dbReference type="ARBA" id="ARBA00023224"/>
    </source>
</evidence>
<evidence type="ECO:0000313" key="11">
    <source>
        <dbReference type="Proteomes" id="UP001162483"/>
    </source>
</evidence>
<evidence type="ECO:0000256" key="4">
    <source>
        <dbReference type="ARBA" id="ARBA00023040"/>
    </source>
</evidence>
<feature type="transmembrane region" description="Helical" evidence="8">
    <location>
        <begin position="173"/>
        <end position="192"/>
    </location>
</feature>
<keyword evidence="5 8" id="KW-0472">Membrane</keyword>
<dbReference type="Pfam" id="PF13853">
    <property type="entry name" value="7tm_4"/>
    <property type="match status" value="1"/>
</dbReference>
<dbReference type="Proteomes" id="UP001162483">
    <property type="component" value="Unassembled WGS sequence"/>
</dbReference>
<evidence type="ECO:0000256" key="3">
    <source>
        <dbReference type="ARBA" id="ARBA00022989"/>
    </source>
</evidence>
<dbReference type="EMBL" id="CATNWA010015489">
    <property type="protein sequence ID" value="CAI9583857.1"/>
    <property type="molecule type" value="Genomic_DNA"/>
</dbReference>
<keyword evidence="4" id="KW-0297">G-protein coupled receptor</keyword>
<evidence type="ECO:0000256" key="8">
    <source>
        <dbReference type="SAM" id="Phobius"/>
    </source>
</evidence>
<gene>
    <name evidence="10" type="ORF">SPARVUS_LOCUS9881415</name>
</gene>
<dbReference type="Gene3D" id="1.20.1070.10">
    <property type="entry name" value="Rhodopsin 7-helix transmembrane proteins"/>
    <property type="match status" value="1"/>
</dbReference>
<keyword evidence="3 8" id="KW-1133">Transmembrane helix</keyword>
<evidence type="ECO:0000259" key="9">
    <source>
        <dbReference type="PROSITE" id="PS50262"/>
    </source>
</evidence>
<keyword evidence="2 8" id="KW-0812">Transmembrane</keyword>
<dbReference type="InterPro" id="IPR000725">
    <property type="entry name" value="Olfact_rcpt"/>
</dbReference>
<protein>
    <recommendedName>
        <fullName evidence="9">G-protein coupled receptors family 1 profile domain-containing protein</fullName>
    </recommendedName>
</protein>
<dbReference type="InterPro" id="IPR017452">
    <property type="entry name" value="GPCR_Rhodpsn_7TM"/>
</dbReference>
<feature type="transmembrane region" description="Helical" evidence="8">
    <location>
        <begin position="34"/>
        <end position="62"/>
    </location>
</feature>
<keyword evidence="11" id="KW-1185">Reference proteome</keyword>
<keyword evidence="7" id="KW-0807">Transducer</keyword>
<feature type="transmembrane region" description="Helical" evidence="8">
    <location>
        <begin position="204"/>
        <end position="224"/>
    </location>
</feature>
<dbReference type="PRINTS" id="PR00237">
    <property type="entry name" value="GPCRRHODOPSN"/>
</dbReference>
<feature type="domain" description="G-protein coupled receptors family 1 profile" evidence="9">
    <location>
        <begin position="1"/>
        <end position="217"/>
    </location>
</feature>
<evidence type="ECO:0000256" key="2">
    <source>
        <dbReference type="ARBA" id="ARBA00022692"/>
    </source>
</evidence>
<reference evidence="10" key="1">
    <citation type="submission" date="2023-05" db="EMBL/GenBank/DDBJ databases">
        <authorList>
            <person name="Stuckert A."/>
        </authorList>
    </citation>
    <scope>NUCLEOTIDE SEQUENCE</scope>
</reference>
<evidence type="ECO:0000256" key="5">
    <source>
        <dbReference type="ARBA" id="ARBA00023136"/>
    </source>
</evidence>
<sequence>MYYFISNLSILDLCLSSNIAPNMLSNFLSEQKTISYVGCFVQLFFFCILGITECILFAVMAYDHFVAICNPLNYFLVMQKKTCLGPVCGAYTAGVLHSLIETSCTLHLTFCASNVLHHFACDFLPLLSISCTDTTINEFVLFIFSSVITVPSIVVIIVSYISIIVSIMRIKSCASHITAVSLSYGTTLYVYLSPKSEATVENRSIATVFYTVVIPMLNPIIYSLRNKDIYNAVKIMFQSRKKY</sequence>
<organism evidence="10 11">
    <name type="scientific">Staurois parvus</name>
    <dbReference type="NCBI Taxonomy" id="386267"/>
    <lineage>
        <taxon>Eukaryota</taxon>
        <taxon>Metazoa</taxon>
        <taxon>Chordata</taxon>
        <taxon>Craniata</taxon>
        <taxon>Vertebrata</taxon>
        <taxon>Euteleostomi</taxon>
        <taxon>Amphibia</taxon>
        <taxon>Batrachia</taxon>
        <taxon>Anura</taxon>
        <taxon>Neobatrachia</taxon>
        <taxon>Ranoidea</taxon>
        <taxon>Ranidae</taxon>
        <taxon>Staurois</taxon>
    </lineage>
</organism>
<dbReference type="SUPFAM" id="SSF81321">
    <property type="entry name" value="Family A G protein-coupled receptor-like"/>
    <property type="match status" value="1"/>
</dbReference>
<proteinExistence type="predicted"/>
<name>A0ABN9EGN6_9NEOB</name>
<evidence type="ECO:0000256" key="6">
    <source>
        <dbReference type="ARBA" id="ARBA00023170"/>
    </source>
</evidence>
<dbReference type="InterPro" id="IPR000276">
    <property type="entry name" value="GPCR_Rhodpsn"/>
</dbReference>
<dbReference type="PRINTS" id="PR00245">
    <property type="entry name" value="OLFACTORYR"/>
</dbReference>